<feature type="domain" description="Methyltransferase" evidence="2">
    <location>
        <begin position="48"/>
        <end position="143"/>
    </location>
</feature>
<evidence type="ECO:0000313" key="4">
    <source>
        <dbReference type="Proteomes" id="UP000320813"/>
    </source>
</evidence>
<dbReference type="Proteomes" id="UP000320813">
    <property type="component" value="Unassembled WGS sequence"/>
</dbReference>
<keyword evidence="3" id="KW-0489">Methyltransferase</keyword>
<dbReference type="AlphaFoldDB" id="A0A519B9M6"/>
<keyword evidence="1 3" id="KW-0808">Transferase</keyword>
<dbReference type="Pfam" id="PF13649">
    <property type="entry name" value="Methyltransf_25"/>
    <property type="match status" value="1"/>
</dbReference>
<evidence type="ECO:0000256" key="1">
    <source>
        <dbReference type="ARBA" id="ARBA00022679"/>
    </source>
</evidence>
<dbReference type="InterPro" id="IPR016461">
    <property type="entry name" value="COMT-like"/>
</dbReference>
<organism evidence="3 4">
    <name type="scientific">Candidatus Acidulodesulfobacterium ferriphilum</name>
    <dbReference type="NCBI Taxonomy" id="2597223"/>
    <lineage>
        <taxon>Bacteria</taxon>
        <taxon>Deltaproteobacteria</taxon>
        <taxon>Candidatus Acidulodesulfobacterales</taxon>
        <taxon>Candidatus Acidulodesulfobacterium</taxon>
    </lineage>
</organism>
<evidence type="ECO:0000313" key="3">
    <source>
        <dbReference type="EMBL" id="RZD14001.1"/>
    </source>
</evidence>
<dbReference type="SUPFAM" id="SSF53335">
    <property type="entry name" value="S-adenosyl-L-methionine-dependent methyltransferases"/>
    <property type="match status" value="1"/>
</dbReference>
<dbReference type="InterPro" id="IPR041698">
    <property type="entry name" value="Methyltransf_25"/>
</dbReference>
<name>A0A519B9M6_9DELT</name>
<gene>
    <name evidence="3" type="ORF">EVJ47_07110</name>
</gene>
<evidence type="ECO:0000259" key="2">
    <source>
        <dbReference type="Pfam" id="PF13649"/>
    </source>
</evidence>
<dbReference type="GO" id="GO:0008168">
    <property type="term" value="F:methyltransferase activity"/>
    <property type="evidence" value="ECO:0007669"/>
    <property type="project" value="UniProtKB-KW"/>
</dbReference>
<reference evidence="3 4" key="1">
    <citation type="submission" date="2019-01" db="EMBL/GenBank/DDBJ databases">
        <title>Insights into ecological role of a new deltaproteobacterial order Candidatus Sinidesulfobacterales (Sva0485) by metagenomics and metatranscriptomics.</title>
        <authorList>
            <person name="Tan S."/>
            <person name="Liu J."/>
            <person name="Fang Y."/>
            <person name="Hedlund B.P."/>
            <person name="Lian Z.H."/>
            <person name="Huang L.Y."/>
            <person name="Li J.T."/>
            <person name="Huang L.N."/>
            <person name="Li W.J."/>
            <person name="Jiang H.C."/>
            <person name="Dong H.L."/>
            <person name="Shu W.S."/>
        </authorList>
    </citation>
    <scope>NUCLEOTIDE SEQUENCE [LARGE SCALE GENOMIC DNA]</scope>
    <source>
        <strain evidence="3">AP3</strain>
    </source>
</reference>
<sequence length="224" mass="26187">MNKNEVEEHFEKQAGSYEELMVKLIPGYLEQHAIIYDLLPEGEKAYRVLDLGCGNGVLSEQVLKKYPHARIVGFDLTEEMLKAYKNKLYKYSNRFELKKGDFKTESIGNSYDIILAGLSLHHLDLEQRRNFYKTIYSALNAGGTFISRDIIIDEDEGVRTQQYELWKRFIESNGEDPEFWYSKHMQKDYPVIISEHFAWLKDAGFIKIGCHYRLFNFAVTSAMK</sequence>
<dbReference type="PANTHER" id="PTHR43861">
    <property type="entry name" value="TRANS-ACONITATE 2-METHYLTRANSFERASE-RELATED"/>
    <property type="match status" value="1"/>
</dbReference>
<dbReference type="EMBL" id="SGBD01000004">
    <property type="protein sequence ID" value="RZD14001.1"/>
    <property type="molecule type" value="Genomic_DNA"/>
</dbReference>
<protein>
    <submittedName>
        <fullName evidence="3">Class I SAM-dependent methyltransferase</fullName>
    </submittedName>
</protein>
<proteinExistence type="predicted"/>
<comment type="caution">
    <text evidence="3">The sequence shown here is derived from an EMBL/GenBank/DDBJ whole genome shotgun (WGS) entry which is preliminary data.</text>
</comment>
<dbReference type="PROSITE" id="PS51683">
    <property type="entry name" value="SAM_OMT_II"/>
    <property type="match status" value="1"/>
</dbReference>
<accession>A0A519B9M6</accession>
<dbReference type="CDD" id="cd02440">
    <property type="entry name" value="AdoMet_MTases"/>
    <property type="match status" value="1"/>
</dbReference>
<dbReference type="GO" id="GO:0032259">
    <property type="term" value="P:methylation"/>
    <property type="evidence" value="ECO:0007669"/>
    <property type="project" value="UniProtKB-KW"/>
</dbReference>
<dbReference type="Gene3D" id="3.40.50.150">
    <property type="entry name" value="Vaccinia Virus protein VP39"/>
    <property type="match status" value="1"/>
</dbReference>
<dbReference type="InterPro" id="IPR029063">
    <property type="entry name" value="SAM-dependent_MTases_sf"/>
</dbReference>